<evidence type="ECO:0000256" key="2">
    <source>
        <dbReference type="ARBA" id="ARBA00023082"/>
    </source>
</evidence>
<evidence type="ECO:0000313" key="9">
    <source>
        <dbReference type="Proteomes" id="UP000642993"/>
    </source>
</evidence>
<evidence type="ECO:0000259" key="6">
    <source>
        <dbReference type="Pfam" id="PF04542"/>
    </source>
</evidence>
<dbReference type="Pfam" id="PF04539">
    <property type="entry name" value="Sigma70_r3"/>
    <property type="match status" value="1"/>
</dbReference>
<dbReference type="AlphaFoldDB" id="A0A927JD37"/>
<protein>
    <submittedName>
        <fullName evidence="8">Sigma-70 family RNA polymerase sigma factor</fullName>
    </submittedName>
</protein>
<keyword evidence="4" id="KW-0804">Transcription</keyword>
<organism evidence="8 9">
    <name type="scientific">Lolliginicoccus lacisalsi</name>
    <dbReference type="NCBI Taxonomy" id="2742202"/>
    <lineage>
        <taxon>Bacteria</taxon>
        <taxon>Bacillati</taxon>
        <taxon>Actinomycetota</taxon>
        <taxon>Actinomycetes</taxon>
        <taxon>Mycobacteriales</taxon>
        <taxon>Hoyosellaceae</taxon>
        <taxon>Lolliginicoccus</taxon>
    </lineage>
</organism>
<dbReference type="NCBIfam" id="TIGR02937">
    <property type="entry name" value="sigma70-ECF"/>
    <property type="match status" value="1"/>
</dbReference>
<evidence type="ECO:0000259" key="5">
    <source>
        <dbReference type="Pfam" id="PF04539"/>
    </source>
</evidence>
<dbReference type="GO" id="GO:0016987">
    <property type="term" value="F:sigma factor activity"/>
    <property type="evidence" value="ECO:0007669"/>
    <property type="project" value="UniProtKB-KW"/>
</dbReference>
<name>A0A927JD37_9ACTN</name>
<dbReference type="InterPro" id="IPR000943">
    <property type="entry name" value="RNA_pol_sigma70"/>
</dbReference>
<dbReference type="InterPro" id="IPR007624">
    <property type="entry name" value="RNA_pol_sigma70_r3"/>
</dbReference>
<dbReference type="GO" id="GO:0003677">
    <property type="term" value="F:DNA binding"/>
    <property type="evidence" value="ECO:0007669"/>
    <property type="project" value="UniProtKB-KW"/>
</dbReference>
<evidence type="ECO:0000259" key="7">
    <source>
        <dbReference type="Pfam" id="PF04545"/>
    </source>
</evidence>
<dbReference type="Pfam" id="PF04542">
    <property type="entry name" value="Sigma70_r2"/>
    <property type="match status" value="1"/>
</dbReference>
<dbReference type="CDD" id="cd06171">
    <property type="entry name" value="Sigma70_r4"/>
    <property type="match status" value="1"/>
</dbReference>
<dbReference type="PRINTS" id="PR00046">
    <property type="entry name" value="SIGMA70FCT"/>
</dbReference>
<dbReference type="Pfam" id="PF04545">
    <property type="entry name" value="Sigma70_r4"/>
    <property type="match status" value="1"/>
</dbReference>
<dbReference type="RefSeq" id="WP_192039561.1">
    <property type="nucleotide sequence ID" value="NZ_JACYWE010000006.1"/>
</dbReference>
<gene>
    <name evidence="8" type="ORF">HT102_11495</name>
</gene>
<keyword evidence="1" id="KW-0805">Transcription regulation</keyword>
<comment type="caution">
    <text evidence="8">The sequence shown here is derived from an EMBL/GenBank/DDBJ whole genome shotgun (WGS) entry which is preliminary data.</text>
</comment>
<feature type="domain" description="RNA polymerase sigma-70 region 2" evidence="6">
    <location>
        <begin position="34"/>
        <end position="101"/>
    </location>
</feature>
<dbReference type="EMBL" id="JACYWE010000006">
    <property type="protein sequence ID" value="MBD8507113.1"/>
    <property type="molecule type" value="Genomic_DNA"/>
</dbReference>
<proteinExistence type="predicted"/>
<dbReference type="PANTHER" id="PTHR30385:SF4">
    <property type="entry name" value="RNA POLYMERASE SIGMA-E FACTOR"/>
    <property type="match status" value="1"/>
</dbReference>
<feature type="domain" description="RNA polymerase sigma-70 region 4" evidence="7">
    <location>
        <begin position="188"/>
        <end position="235"/>
    </location>
</feature>
<keyword evidence="2" id="KW-0731">Sigma factor</keyword>
<dbReference type="GO" id="GO:0006352">
    <property type="term" value="P:DNA-templated transcription initiation"/>
    <property type="evidence" value="ECO:0007669"/>
    <property type="project" value="InterPro"/>
</dbReference>
<accession>A0A927JD37</accession>
<dbReference type="Gene3D" id="1.20.120.1810">
    <property type="match status" value="1"/>
</dbReference>
<dbReference type="Proteomes" id="UP000642993">
    <property type="component" value="Unassembled WGS sequence"/>
</dbReference>
<evidence type="ECO:0000256" key="3">
    <source>
        <dbReference type="ARBA" id="ARBA00023125"/>
    </source>
</evidence>
<dbReference type="InterPro" id="IPR013325">
    <property type="entry name" value="RNA_pol_sigma_r2"/>
</dbReference>
<dbReference type="PANTHER" id="PTHR30385">
    <property type="entry name" value="SIGMA FACTOR F FLAGELLAR"/>
    <property type="match status" value="1"/>
</dbReference>
<dbReference type="SUPFAM" id="SSF88946">
    <property type="entry name" value="Sigma2 domain of RNA polymerase sigma factors"/>
    <property type="match status" value="1"/>
</dbReference>
<dbReference type="InterPro" id="IPR014284">
    <property type="entry name" value="RNA_pol_sigma-70_dom"/>
</dbReference>
<feature type="domain" description="RNA polymerase sigma-70 region 3" evidence="5">
    <location>
        <begin position="112"/>
        <end position="155"/>
    </location>
</feature>
<dbReference type="InterPro" id="IPR036388">
    <property type="entry name" value="WH-like_DNA-bd_sf"/>
</dbReference>
<dbReference type="Gene3D" id="1.10.10.10">
    <property type="entry name" value="Winged helix-like DNA-binding domain superfamily/Winged helix DNA-binding domain"/>
    <property type="match status" value="2"/>
</dbReference>
<reference evidence="8" key="1">
    <citation type="submission" date="2020-09" db="EMBL/GenBank/DDBJ databases">
        <title>Hoyosella lacisalsi sp. nov., a halotolerant actinobacterium isolated from soil of Lake Gudzhirganskoe.</title>
        <authorList>
            <person name="Yang Q."/>
            <person name="Guo P.Y."/>
            <person name="Liu S.W."/>
            <person name="Li F.N."/>
            <person name="Sun C.H."/>
        </authorList>
    </citation>
    <scope>NUCLEOTIDE SEQUENCE</scope>
    <source>
        <strain evidence="8">G463</strain>
    </source>
</reference>
<dbReference type="InterPro" id="IPR013324">
    <property type="entry name" value="RNA_pol_sigma_r3/r4-like"/>
</dbReference>
<keyword evidence="9" id="KW-1185">Reference proteome</keyword>
<evidence type="ECO:0000313" key="8">
    <source>
        <dbReference type="EMBL" id="MBD8507113.1"/>
    </source>
</evidence>
<dbReference type="InterPro" id="IPR007630">
    <property type="entry name" value="RNA_pol_sigma70_r4"/>
</dbReference>
<dbReference type="InterPro" id="IPR007627">
    <property type="entry name" value="RNA_pol_sigma70_r2"/>
</dbReference>
<keyword evidence="3" id="KW-0238">DNA-binding</keyword>
<sequence>MNPLEVEQVNKLLEKRAALPHGDPAAEELRAEIVTRCLGLARNIASRFRYRGEDPDDVLQVASLALIVAVDRFDSSRGSGFIAFAVPTIVGEIRHHLRDKRDLVRVPRHIHELRARIAQEVPALAQSLGRTPSPQDLATAVGTTVEDITEAMHAGSIYHDAELGDLVHDHDADHLAIDQRMDLAELVAILPDREKTIVRMRFLEERTQSEIAHCLGISQVHVSRLLARALECLRERARPGV</sequence>
<evidence type="ECO:0000256" key="4">
    <source>
        <dbReference type="ARBA" id="ARBA00023163"/>
    </source>
</evidence>
<evidence type="ECO:0000256" key="1">
    <source>
        <dbReference type="ARBA" id="ARBA00023015"/>
    </source>
</evidence>
<dbReference type="SUPFAM" id="SSF88659">
    <property type="entry name" value="Sigma3 and sigma4 domains of RNA polymerase sigma factors"/>
    <property type="match status" value="2"/>
</dbReference>